<keyword evidence="2" id="KW-1185">Reference proteome</keyword>
<sequence length="84" mass="10094">MKFNIIVLNKNHFPDYNQTKLPERAVPANFRSDFKPNHFIYNGNKIIVNKLYQEPKQSVVDVYYRFKDYFKIKLESSDWLSASM</sequence>
<comment type="caution">
    <text evidence="1">The sequence shown here is derived from an EMBL/GenBank/DDBJ whole genome shotgun (WGS) entry which is preliminary data.</text>
</comment>
<gene>
    <name evidence="1" type="ORF">HMPREF0556_11823</name>
</gene>
<accession>D7V0Q6</accession>
<evidence type="ECO:0000313" key="1">
    <source>
        <dbReference type="EMBL" id="EFI83138.1"/>
    </source>
</evidence>
<reference evidence="1" key="1">
    <citation type="submission" date="2010-06" db="EMBL/GenBank/DDBJ databases">
        <authorList>
            <person name="Muzny D."/>
            <person name="Qin X."/>
            <person name="Buhay C."/>
            <person name="Dugan-Rocha S."/>
            <person name="Ding Y."/>
            <person name="Chen G."/>
            <person name="Hawes A."/>
            <person name="Holder M."/>
            <person name="Jhangiani S."/>
            <person name="Johnson A."/>
            <person name="Khan Z."/>
            <person name="Li Z."/>
            <person name="Liu W."/>
            <person name="Liu X."/>
            <person name="Perez L."/>
            <person name="Shen H."/>
            <person name="Wang Q."/>
            <person name="Watt J."/>
            <person name="Xi L."/>
            <person name="Xin Y."/>
            <person name="Zhou J."/>
            <person name="Deng J."/>
            <person name="Jiang H."/>
            <person name="Liu Y."/>
            <person name="Qu J."/>
            <person name="Song X.-Z."/>
            <person name="Zhang L."/>
            <person name="Villasana D."/>
            <person name="Johnson A."/>
            <person name="Liu J."/>
            <person name="Liyanage D."/>
            <person name="Lorensuhewa L."/>
            <person name="Robinson T."/>
            <person name="Song A."/>
            <person name="Song B.-B."/>
            <person name="Dinh H."/>
            <person name="Thornton R."/>
            <person name="Coyle M."/>
            <person name="Francisco L."/>
            <person name="Jackson L."/>
            <person name="Javaid M."/>
            <person name="Korchina V."/>
            <person name="Kovar C."/>
            <person name="Mata R."/>
            <person name="Mathew T."/>
            <person name="Ngo R."/>
            <person name="Nguyen L."/>
            <person name="Nguyen N."/>
            <person name="Okwuonu G."/>
            <person name="Ongeri F."/>
            <person name="Pham C."/>
            <person name="Simmons D."/>
            <person name="Wilczek-Boney K."/>
            <person name="Hale W."/>
            <person name="Jakkamsetti A."/>
            <person name="Pham P."/>
            <person name="Ruth R."/>
            <person name="San Lucas F."/>
            <person name="Warren J."/>
            <person name="Zhang J."/>
            <person name="Zhao Z."/>
            <person name="Zhou C."/>
            <person name="Zhu D."/>
            <person name="Lee S."/>
            <person name="Bess C."/>
            <person name="Blankenburg K."/>
            <person name="Forbes L."/>
            <person name="Fu Q."/>
            <person name="Gubbala S."/>
            <person name="Hirani K."/>
            <person name="Jayaseelan J.C."/>
            <person name="Lara F."/>
            <person name="Munidasa M."/>
            <person name="Palculict T."/>
            <person name="Patil S."/>
            <person name="Pu L.-L."/>
            <person name="Saada N."/>
            <person name="Tang L."/>
            <person name="Weissenberger G."/>
            <person name="Zhu Y."/>
            <person name="Hemphill L."/>
            <person name="Shang Y."/>
            <person name="Youmans B."/>
            <person name="Ayvaz T."/>
            <person name="Ross M."/>
            <person name="Santibanez J."/>
            <person name="Aqrawi P."/>
            <person name="Gross S."/>
            <person name="Joshi V."/>
            <person name="Fowler G."/>
            <person name="Nazareth L."/>
            <person name="Reid J."/>
            <person name="Worley K."/>
            <person name="Petrosino J."/>
            <person name="Highlander S."/>
            <person name="Gibbs R."/>
        </authorList>
    </citation>
    <scope>NUCLEOTIDE SEQUENCE [LARGE SCALE GENOMIC DNA]</scope>
    <source>
        <strain evidence="1">DSM 20601</strain>
    </source>
</reference>
<dbReference type="InterPro" id="IPR021358">
    <property type="entry name" value="DUF2977"/>
</dbReference>
<proteinExistence type="predicted"/>
<dbReference type="HOGENOM" id="CLU_2523543_0_0_9"/>
<dbReference type="STRING" id="525367.HMPREF0556_11823"/>
<dbReference type="EMBL" id="ACCR02000005">
    <property type="protein sequence ID" value="EFI83138.1"/>
    <property type="molecule type" value="Genomic_DNA"/>
</dbReference>
<name>D7V0Q6_LISGR</name>
<dbReference type="Proteomes" id="UP000010119">
    <property type="component" value="Unassembled WGS sequence"/>
</dbReference>
<dbReference type="AlphaFoldDB" id="D7V0Q6"/>
<evidence type="ECO:0000313" key="2">
    <source>
        <dbReference type="Proteomes" id="UP000010119"/>
    </source>
</evidence>
<organism evidence="1 2">
    <name type="scientific">Listeria grayi DSM 20601</name>
    <dbReference type="NCBI Taxonomy" id="525367"/>
    <lineage>
        <taxon>Bacteria</taxon>
        <taxon>Bacillati</taxon>
        <taxon>Bacillota</taxon>
        <taxon>Bacilli</taxon>
        <taxon>Bacillales</taxon>
        <taxon>Listeriaceae</taxon>
        <taxon>Listeria</taxon>
    </lineage>
</organism>
<protein>
    <submittedName>
        <fullName evidence="1">Uncharacterized protein</fullName>
    </submittedName>
</protein>
<dbReference type="Pfam" id="PF11192">
    <property type="entry name" value="DUF2977"/>
    <property type="match status" value="1"/>
</dbReference>
<dbReference type="RefSeq" id="WP_003754861.1">
    <property type="nucleotide sequence ID" value="NZ_GL538352.1"/>
</dbReference>